<dbReference type="AlphaFoldDB" id="A0A218ZGV7"/>
<protein>
    <submittedName>
        <fullName evidence="2">Uncharacterized protein</fullName>
    </submittedName>
</protein>
<accession>A0A218ZGV7</accession>
<evidence type="ECO:0000256" key="1">
    <source>
        <dbReference type="SAM" id="MobiDB-lite"/>
    </source>
</evidence>
<feature type="compositionally biased region" description="Low complexity" evidence="1">
    <location>
        <begin position="30"/>
        <end position="44"/>
    </location>
</feature>
<feature type="region of interest" description="Disordered" evidence="1">
    <location>
        <begin position="1"/>
        <end position="61"/>
    </location>
</feature>
<name>A0A218ZGV7_9HELO</name>
<reference evidence="2 3" key="1">
    <citation type="submission" date="2017-04" db="EMBL/GenBank/DDBJ databases">
        <title>Draft genome sequence of Marssonina coronaria NL1: causal agent of apple blotch.</title>
        <authorList>
            <person name="Cheng Q."/>
        </authorList>
    </citation>
    <scope>NUCLEOTIDE SEQUENCE [LARGE SCALE GENOMIC DNA]</scope>
    <source>
        <strain evidence="2 3">NL1</strain>
    </source>
</reference>
<sequence>MAGAKARGAAAAKAGAAITGEEETNGDINGSALAAAVGTGAAAASERNRAVEDGPAANANT</sequence>
<feature type="compositionally biased region" description="Low complexity" evidence="1">
    <location>
        <begin position="1"/>
        <end position="17"/>
    </location>
</feature>
<comment type="caution">
    <text evidence="2">The sequence shown here is derived from an EMBL/GenBank/DDBJ whole genome shotgun (WGS) entry which is preliminary data.</text>
</comment>
<organism evidence="2 3">
    <name type="scientific">Diplocarpon coronariae</name>
    <dbReference type="NCBI Taxonomy" id="2795749"/>
    <lineage>
        <taxon>Eukaryota</taxon>
        <taxon>Fungi</taxon>
        <taxon>Dikarya</taxon>
        <taxon>Ascomycota</taxon>
        <taxon>Pezizomycotina</taxon>
        <taxon>Leotiomycetes</taxon>
        <taxon>Helotiales</taxon>
        <taxon>Drepanopezizaceae</taxon>
        <taxon>Diplocarpon</taxon>
    </lineage>
</organism>
<proteinExistence type="predicted"/>
<evidence type="ECO:0000313" key="3">
    <source>
        <dbReference type="Proteomes" id="UP000242519"/>
    </source>
</evidence>
<gene>
    <name evidence="2" type="ORF">B2J93_7676</name>
</gene>
<dbReference type="Proteomes" id="UP000242519">
    <property type="component" value="Unassembled WGS sequence"/>
</dbReference>
<dbReference type="EMBL" id="MZNU01000015">
    <property type="protein sequence ID" value="OWP07289.1"/>
    <property type="molecule type" value="Genomic_DNA"/>
</dbReference>
<evidence type="ECO:0000313" key="2">
    <source>
        <dbReference type="EMBL" id="OWP07289.1"/>
    </source>
</evidence>
<keyword evidence="3" id="KW-1185">Reference proteome</keyword>
<dbReference type="InParanoid" id="A0A218ZGV7"/>